<dbReference type="Proteomes" id="UP001437256">
    <property type="component" value="Unassembled WGS sequence"/>
</dbReference>
<dbReference type="Gene3D" id="1.20.1280.50">
    <property type="match status" value="1"/>
</dbReference>
<gene>
    <name evidence="2" type="ORF">AAF712_014774</name>
</gene>
<dbReference type="EMBL" id="JBBXMP010000302">
    <property type="protein sequence ID" value="KAL0058536.1"/>
    <property type="molecule type" value="Genomic_DNA"/>
</dbReference>
<reference evidence="2 3" key="1">
    <citation type="submission" date="2024-05" db="EMBL/GenBank/DDBJ databases">
        <title>A draft genome resource for the thread blight pathogen Marasmius tenuissimus strain MS-2.</title>
        <authorList>
            <person name="Yulfo-Soto G.E."/>
            <person name="Baruah I.K."/>
            <person name="Amoako-Attah I."/>
            <person name="Bukari Y."/>
            <person name="Meinhardt L.W."/>
            <person name="Bailey B.A."/>
            <person name="Cohen S.P."/>
        </authorList>
    </citation>
    <scope>NUCLEOTIDE SEQUENCE [LARGE SCALE GENOMIC DNA]</scope>
    <source>
        <strain evidence="2 3">MS-2</strain>
    </source>
</reference>
<sequence>MASNPNSMPISLSMHDSQISSIDGFPNELLERIFEEYVSDNGRIQNIARVCTRWNAIATDRPKLWSFISIDLNEVEKPSHPYRHAIAGLSIALQRSKGLALEIRFTDAQSNTRTSYLSGALMTCILEESHRWKLATLKIDPYQGAVSVLSGRASGSAYSFDRLDSFRILETLTITTIGCMHVQLLKRFSHTPSLSTLRVPTLGDIYSSQTVPHYDGQSFTTLKHLFLESSADLSLVDWLARSKDSIISCDAKRLHSFHSGGAFHPMSSDPLVLPQLVSLSLPQGYNRAIDRLMLPSLKFLKLYTNTKQPFDLSRVSELIKRSACPLEKMEIFAPTAIPLENIQTTFPDMLLIEVETEGSSGVRKVHLSLKSDTGDDQEH</sequence>
<evidence type="ECO:0000259" key="1">
    <source>
        <dbReference type="PROSITE" id="PS50181"/>
    </source>
</evidence>
<dbReference type="InterPro" id="IPR001810">
    <property type="entry name" value="F-box_dom"/>
</dbReference>
<evidence type="ECO:0000313" key="2">
    <source>
        <dbReference type="EMBL" id="KAL0058536.1"/>
    </source>
</evidence>
<dbReference type="SUPFAM" id="SSF81383">
    <property type="entry name" value="F-box domain"/>
    <property type="match status" value="1"/>
</dbReference>
<evidence type="ECO:0000313" key="3">
    <source>
        <dbReference type="Proteomes" id="UP001437256"/>
    </source>
</evidence>
<feature type="domain" description="F-box" evidence="1">
    <location>
        <begin position="19"/>
        <end position="68"/>
    </location>
</feature>
<organism evidence="2 3">
    <name type="scientific">Marasmius tenuissimus</name>
    <dbReference type="NCBI Taxonomy" id="585030"/>
    <lineage>
        <taxon>Eukaryota</taxon>
        <taxon>Fungi</taxon>
        <taxon>Dikarya</taxon>
        <taxon>Basidiomycota</taxon>
        <taxon>Agaricomycotina</taxon>
        <taxon>Agaricomycetes</taxon>
        <taxon>Agaricomycetidae</taxon>
        <taxon>Agaricales</taxon>
        <taxon>Marasmiineae</taxon>
        <taxon>Marasmiaceae</taxon>
        <taxon>Marasmius</taxon>
    </lineage>
</organism>
<dbReference type="PROSITE" id="PS50181">
    <property type="entry name" value="FBOX"/>
    <property type="match status" value="1"/>
</dbReference>
<comment type="caution">
    <text evidence="2">The sequence shown here is derived from an EMBL/GenBank/DDBJ whole genome shotgun (WGS) entry which is preliminary data.</text>
</comment>
<keyword evidence="3" id="KW-1185">Reference proteome</keyword>
<protein>
    <recommendedName>
        <fullName evidence="1">F-box domain-containing protein</fullName>
    </recommendedName>
</protein>
<dbReference type="InterPro" id="IPR036047">
    <property type="entry name" value="F-box-like_dom_sf"/>
</dbReference>
<accession>A0ABR2ZA33</accession>
<dbReference type="Pfam" id="PF12937">
    <property type="entry name" value="F-box-like"/>
    <property type="match status" value="1"/>
</dbReference>
<name>A0ABR2ZA33_9AGAR</name>
<proteinExistence type="predicted"/>